<proteinExistence type="predicted"/>
<feature type="non-terminal residue" evidence="2">
    <location>
        <position position="1"/>
    </location>
</feature>
<keyword evidence="2" id="KW-0067">ATP-binding</keyword>
<evidence type="ECO:0000256" key="1">
    <source>
        <dbReference type="SAM" id="MobiDB-lite"/>
    </source>
</evidence>
<feature type="compositionally biased region" description="Basic and acidic residues" evidence="1">
    <location>
        <begin position="37"/>
        <end position="47"/>
    </location>
</feature>
<feature type="non-terminal residue" evidence="2">
    <location>
        <position position="231"/>
    </location>
</feature>
<reference evidence="2" key="1">
    <citation type="submission" date="2020-02" db="EMBL/GenBank/DDBJ databases">
        <authorList>
            <person name="Meier V. D."/>
        </authorList>
    </citation>
    <scope>NUCLEOTIDE SEQUENCE</scope>
    <source>
        <strain evidence="2">AVDCRST_MAG60</strain>
    </source>
</reference>
<feature type="compositionally biased region" description="Basic and acidic residues" evidence="1">
    <location>
        <begin position="67"/>
        <end position="82"/>
    </location>
</feature>
<feature type="compositionally biased region" description="Basic residues" evidence="1">
    <location>
        <begin position="48"/>
        <end position="66"/>
    </location>
</feature>
<name>A0A6J4N3G3_9ACTN</name>
<feature type="region of interest" description="Disordered" evidence="1">
    <location>
        <begin position="1"/>
        <end position="231"/>
    </location>
</feature>
<dbReference type="AlphaFoldDB" id="A0A6J4N3G3"/>
<sequence length="231" mass="26767">SQAEGALRRSASACRHGPRDRAQPAGLLHGRAAVQPRRQDARADPHGHRQAPGRPRCHHRLRHPRPGRGDDDGRSGRGHEGRLPPAGRQPAEALRQARQPLRRRVHRLAADEPPPGPRQGRQGADRRIPRPGRRGRLEEDAGQHHRRRAARGVARGERERRRPARAGDRRRGARRRRLRLRHQRRRGHPEQHHHPRQPARHRAQGRHAPRDDRPAQRPRLQHRQRRAHLRL</sequence>
<evidence type="ECO:0000313" key="2">
    <source>
        <dbReference type="EMBL" id="CAA9373971.1"/>
    </source>
</evidence>
<dbReference type="GO" id="GO:0005524">
    <property type="term" value="F:ATP binding"/>
    <property type="evidence" value="ECO:0007669"/>
    <property type="project" value="UniProtKB-KW"/>
</dbReference>
<keyword evidence="2" id="KW-0547">Nucleotide-binding</keyword>
<feature type="compositionally biased region" description="Basic residues" evidence="1">
    <location>
        <begin position="219"/>
        <end position="231"/>
    </location>
</feature>
<feature type="compositionally biased region" description="Basic and acidic residues" evidence="1">
    <location>
        <begin position="154"/>
        <end position="170"/>
    </location>
</feature>
<organism evidence="2">
    <name type="scientific">uncultured Nocardioides sp</name>
    <dbReference type="NCBI Taxonomy" id="198441"/>
    <lineage>
        <taxon>Bacteria</taxon>
        <taxon>Bacillati</taxon>
        <taxon>Actinomycetota</taxon>
        <taxon>Actinomycetes</taxon>
        <taxon>Propionibacteriales</taxon>
        <taxon>Nocardioidaceae</taxon>
        <taxon>Nocardioides</taxon>
        <taxon>environmental samples</taxon>
    </lineage>
</organism>
<protein>
    <submittedName>
        <fullName evidence="2">Glycerol-3-phosphate ABC transporter, ATP-binding protein UgpC</fullName>
    </submittedName>
</protein>
<dbReference type="EMBL" id="CADCUN010000035">
    <property type="protein sequence ID" value="CAA9373971.1"/>
    <property type="molecule type" value="Genomic_DNA"/>
</dbReference>
<accession>A0A6J4N3G3</accession>
<feature type="compositionally biased region" description="Basic residues" evidence="1">
    <location>
        <begin position="171"/>
        <end position="207"/>
    </location>
</feature>
<gene>
    <name evidence="2" type="ORF">AVDCRST_MAG60-321</name>
</gene>